<comment type="subcellular location">
    <subcellularLocation>
        <location evidence="1">Secreted</location>
    </subcellularLocation>
</comment>
<dbReference type="OrthoDB" id="9977471at2759"/>
<dbReference type="EMBL" id="CADEPI010000343">
    <property type="protein sequence ID" value="CAB3384216.1"/>
    <property type="molecule type" value="Genomic_DNA"/>
</dbReference>
<dbReference type="PANTHER" id="PTHR10009:SF18">
    <property type="entry name" value="PROTEIN YELLOW-LIKE PROTEIN"/>
    <property type="match status" value="1"/>
</dbReference>
<evidence type="ECO:0000256" key="3">
    <source>
        <dbReference type="ARBA" id="ARBA00022525"/>
    </source>
</evidence>
<dbReference type="Pfam" id="PF03022">
    <property type="entry name" value="MRJP"/>
    <property type="match status" value="1"/>
</dbReference>
<dbReference type="AlphaFoldDB" id="A0A8S1E214"/>
<reference evidence="4 5" key="1">
    <citation type="submission" date="2020-04" db="EMBL/GenBank/DDBJ databases">
        <authorList>
            <person name="Alioto T."/>
            <person name="Alioto T."/>
            <person name="Gomez Garrido J."/>
        </authorList>
    </citation>
    <scope>NUCLEOTIDE SEQUENCE [LARGE SCALE GENOMIC DNA]</scope>
</reference>
<sequence length="406" mass="46140">MGFSTNSGGVPLTLTWLPTDGPKKNFPKLNPFPSKELQEKLDCNKIHWVKAMQVDSVGLLWAADFGSKICPAKLWIFDLKNNDSIVLVYDFPKEILSHDYHQKSLIDMVVDERMNDTFAYISDHYYGTLIVFSLRTRISRKTNIVMNENFDSIAISSGTGMKFLLFSSRGESGVYALPVFTLRDGKAESVIPFHVGNKASGSFNIIMDSKNILYFDALNKTLIRTWNATMPFKEEYYYLGELDESEPKFCLDHNDHLWLLTRNTVNRSSFRLVRMNFISLKVIETATAGYFSFKIFLKFPDNPLQNLTLKTKQCATEESNCLQATFNRIESYLRETPAYYSGVAMKNRSSSVKLNAPSISSLFLKIDPRHRSNIAPTTNGKSAAMMLPARNSNKNRCNSLVIHELS</sequence>
<dbReference type="Proteomes" id="UP000494165">
    <property type="component" value="Unassembled WGS sequence"/>
</dbReference>
<keyword evidence="5" id="KW-1185">Reference proteome</keyword>
<comment type="caution">
    <text evidence="4">The sequence shown here is derived from an EMBL/GenBank/DDBJ whole genome shotgun (WGS) entry which is preliminary data.</text>
</comment>
<evidence type="ECO:0000313" key="4">
    <source>
        <dbReference type="EMBL" id="CAB3384216.1"/>
    </source>
</evidence>
<accession>A0A8S1E214</accession>
<name>A0A8S1E214_9INSE</name>
<dbReference type="InterPro" id="IPR017996">
    <property type="entry name" value="MRJP/yellow-related"/>
</dbReference>
<organism evidence="4 5">
    <name type="scientific">Cloeon dipterum</name>
    <dbReference type="NCBI Taxonomy" id="197152"/>
    <lineage>
        <taxon>Eukaryota</taxon>
        <taxon>Metazoa</taxon>
        <taxon>Ecdysozoa</taxon>
        <taxon>Arthropoda</taxon>
        <taxon>Hexapoda</taxon>
        <taxon>Insecta</taxon>
        <taxon>Pterygota</taxon>
        <taxon>Palaeoptera</taxon>
        <taxon>Ephemeroptera</taxon>
        <taxon>Pisciforma</taxon>
        <taxon>Baetidae</taxon>
        <taxon>Cloeon</taxon>
    </lineage>
</organism>
<evidence type="ECO:0000256" key="2">
    <source>
        <dbReference type="ARBA" id="ARBA00009127"/>
    </source>
</evidence>
<keyword evidence="3" id="KW-0964">Secreted</keyword>
<dbReference type="GO" id="GO:0005576">
    <property type="term" value="C:extracellular region"/>
    <property type="evidence" value="ECO:0007669"/>
    <property type="project" value="UniProtKB-SubCell"/>
</dbReference>
<evidence type="ECO:0000313" key="5">
    <source>
        <dbReference type="Proteomes" id="UP000494165"/>
    </source>
</evidence>
<gene>
    <name evidence="4" type="ORF">CLODIP_2_CD03178</name>
</gene>
<proteinExistence type="inferred from homology"/>
<evidence type="ECO:0008006" key="6">
    <source>
        <dbReference type="Google" id="ProtNLM"/>
    </source>
</evidence>
<protein>
    <recommendedName>
        <fullName evidence="6">Bee-milk protein</fullName>
    </recommendedName>
</protein>
<evidence type="ECO:0000256" key="1">
    <source>
        <dbReference type="ARBA" id="ARBA00004613"/>
    </source>
</evidence>
<dbReference type="SUPFAM" id="SSF101898">
    <property type="entry name" value="NHL repeat"/>
    <property type="match status" value="1"/>
</dbReference>
<dbReference type="InterPro" id="IPR011042">
    <property type="entry name" value="6-blade_b-propeller_TolB-like"/>
</dbReference>
<dbReference type="PANTHER" id="PTHR10009">
    <property type="entry name" value="PROTEIN YELLOW-RELATED"/>
    <property type="match status" value="1"/>
</dbReference>
<dbReference type="Gene3D" id="2.120.10.30">
    <property type="entry name" value="TolB, C-terminal domain"/>
    <property type="match status" value="1"/>
</dbReference>
<comment type="similarity">
    <text evidence="2">Belongs to the major royal jelly protein family.</text>
</comment>